<keyword evidence="3" id="KW-1185">Reference proteome</keyword>
<comment type="caution">
    <text evidence="2">The sequence shown here is derived from an EMBL/GenBank/DDBJ whole genome shotgun (WGS) entry which is preliminary data.</text>
</comment>
<proteinExistence type="predicted"/>
<protein>
    <submittedName>
        <fullName evidence="2">Uncharacterized protein</fullName>
    </submittedName>
</protein>
<reference evidence="3" key="1">
    <citation type="journal article" date="2015" name="Nat. Genet.">
        <title>The genome and transcriptome of the zoonotic hookworm Ancylostoma ceylanicum identify infection-specific gene families.</title>
        <authorList>
            <person name="Schwarz E.M."/>
            <person name="Hu Y."/>
            <person name="Antoshechkin I."/>
            <person name="Miller M.M."/>
            <person name="Sternberg P.W."/>
            <person name="Aroian R.V."/>
        </authorList>
    </citation>
    <scope>NUCLEOTIDE SEQUENCE</scope>
    <source>
        <strain evidence="3">HY135</strain>
    </source>
</reference>
<name>A0A016T3I9_9BILA</name>
<feature type="signal peptide" evidence="1">
    <location>
        <begin position="1"/>
        <end position="20"/>
    </location>
</feature>
<feature type="chain" id="PRO_5001487112" evidence="1">
    <location>
        <begin position="21"/>
        <end position="160"/>
    </location>
</feature>
<evidence type="ECO:0000313" key="2">
    <source>
        <dbReference type="EMBL" id="EYB97144.1"/>
    </source>
</evidence>
<keyword evidence="1" id="KW-0732">Signal</keyword>
<evidence type="ECO:0000313" key="3">
    <source>
        <dbReference type="Proteomes" id="UP000024635"/>
    </source>
</evidence>
<organism evidence="2 3">
    <name type="scientific">Ancylostoma ceylanicum</name>
    <dbReference type="NCBI Taxonomy" id="53326"/>
    <lineage>
        <taxon>Eukaryota</taxon>
        <taxon>Metazoa</taxon>
        <taxon>Ecdysozoa</taxon>
        <taxon>Nematoda</taxon>
        <taxon>Chromadorea</taxon>
        <taxon>Rhabditida</taxon>
        <taxon>Rhabditina</taxon>
        <taxon>Rhabditomorpha</taxon>
        <taxon>Strongyloidea</taxon>
        <taxon>Ancylostomatidae</taxon>
        <taxon>Ancylostomatinae</taxon>
        <taxon>Ancylostoma</taxon>
    </lineage>
</organism>
<dbReference type="OrthoDB" id="5792770at2759"/>
<sequence length="160" mass="17674">MWSSDVIFWMVLTSCSTVLALECIQCDKNAAWYSEEEHERHIELCQNGLVPPTPCKNQSHTHCIVSWYRSGGSKERVVTERKCGGVEDVTGCTLYNSKISRKVRHLLSKDHTSGAVRRETSTLFVEVCSESCPGGECLNTGPGTSAVTVALILLLSLRLL</sequence>
<dbReference type="AlphaFoldDB" id="A0A016T3I9"/>
<dbReference type="Proteomes" id="UP000024635">
    <property type="component" value="Unassembled WGS sequence"/>
</dbReference>
<accession>A0A016T3I9</accession>
<evidence type="ECO:0000256" key="1">
    <source>
        <dbReference type="SAM" id="SignalP"/>
    </source>
</evidence>
<gene>
    <name evidence="2" type="primary">Acey_s0143.g2416</name>
    <name evidence="2" type="synonym">Acey-T02E1.8</name>
    <name evidence="2" type="ORF">Y032_0143g2416</name>
</gene>
<dbReference type="EMBL" id="JARK01001479">
    <property type="protein sequence ID" value="EYB97144.1"/>
    <property type="molecule type" value="Genomic_DNA"/>
</dbReference>